<evidence type="ECO:0000256" key="5">
    <source>
        <dbReference type="ARBA" id="ARBA00022692"/>
    </source>
</evidence>
<dbReference type="InterPro" id="IPR039426">
    <property type="entry name" value="TonB-dep_rcpt-like"/>
</dbReference>
<protein>
    <submittedName>
        <fullName evidence="13">TonB-dependent receptor</fullName>
    </submittedName>
</protein>
<feature type="domain" description="TonB-dependent receptor plug" evidence="12">
    <location>
        <begin position="45"/>
        <end position="149"/>
    </location>
</feature>
<evidence type="ECO:0000313" key="13">
    <source>
        <dbReference type="EMBL" id="WZJ20942.1"/>
    </source>
</evidence>
<evidence type="ECO:0000313" key="14">
    <source>
        <dbReference type="Proteomes" id="UP001479520"/>
    </source>
</evidence>
<keyword evidence="5" id="KW-0812">Transmembrane</keyword>
<evidence type="ECO:0000256" key="4">
    <source>
        <dbReference type="ARBA" id="ARBA00022452"/>
    </source>
</evidence>
<evidence type="ECO:0000256" key="9">
    <source>
        <dbReference type="ARBA" id="ARBA00023237"/>
    </source>
</evidence>
<dbReference type="RefSeq" id="WP_051295328.1">
    <property type="nucleotide sequence ID" value="NZ_CP151406.1"/>
</dbReference>
<dbReference type="PANTHER" id="PTHR30069">
    <property type="entry name" value="TONB-DEPENDENT OUTER MEMBRANE RECEPTOR"/>
    <property type="match status" value="1"/>
</dbReference>
<evidence type="ECO:0000256" key="1">
    <source>
        <dbReference type="ARBA" id="ARBA00004571"/>
    </source>
</evidence>
<dbReference type="InterPro" id="IPR037066">
    <property type="entry name" value="Plug_dom_sf"/>
</dbReference>
<dbReference type="InterPro" id="IPR012910">
    <property type="entry name" value="Plug_dom"/>
</dbReference>
<keyword evidence="6 10" id="KW-0798">TonB box</keyword>
<gene>
    <name evidence="13" type="ORF">AADV58_13455</name>
</gene>
<keyword evidence="7 10" id="KW-0472">Membrane</keyword>
<keyword evidence="4" id="KW-1134">Transmembrane beta strand</keyword>
<evidence type="ECO:0000256" key="8">
    <source>
        <dbReference type="ARBA" id="ARBA00023170"/>
    </source>
</evidence>
<dbReference type="Pfam" id="PF00593">
    <property type="entry name" value="TonB_dep_Rec_b-barrel"/>
    <property type="match status" value="1"/>
</dbReference>
<dbReference type="EMBL" id="CP151406">
    <property type="protein sequence ID" value="WZJ20942.1"/>
    <property type="molecule type" value="Genomic_DNA"/>
</dbReference>
<name>A0ABZ2XGA8_9RHOO</name>
<proteinExistence type="inferred from homology"/>
<keyword evidence="14" id="KW-1185">Reference proteome</keyword>
<dbReference type="PANTHER" id="PTHR30069:SF57">
    <property type="entry name" value="TONB-DEPENDENT RECEPTOR"/>
    <property type="match status" value="1"/>
</dbReference>
<sequence>MQHVDPKPLSLAIMLAFAGPALADKQLSEITVSSGKTVGAKPVLRDEIIATESLGARELEKTGATMLTEALDKRPGISVQTECSICNVRNVVLNNLPGRYTTLLIDSIPIFSSVSTAYGLDSVSLGGVERIDISRGAGTSLIAPEALAGSVNMVTRRPTKDEFIGVQQFGSYGHINTDLFGAKVFQGGALTANFNHNGHDSVDADGNKVSEYTGFKRNLGGIGFFLDDVGGFSIKGRLDIVDEKRMGGAMGDDYAKVKADQSGNPFLWSKGKNGSPSNAGWVTVDGFDSDGSGFIGDHPDDVAAGGIRNYDDGLGGMSEIIFTDRQQFISSATHKLGDGSLRFAVGLAKHKQDSYYEHAIYKAEQTQYYLEASTQQPIGATLVTGGVTYRYEDLKSKGAMADGTPNDGIDDYKYKTPGLFLQAYHAFLDGVVEVNGSVRYDDHNIFGGITSPRFNVLWNHSHELNSRFAVGRGFRAPTSFFEQDHGILDTSRIVRDIDKAEISDNASYALSYAGDRLAWVSSLNYNKIKNMAMIDSGATDPVSGAPITLFTSAKKPVTVIGGDITLTYKLTPTLETTVAAERFSYRFSEPGTLAFARPETRAYLRLDYESGPWTGMIRGTWTGPMDLKKFYDYANTPRYNFDGTRKMDKSPDYWTIDLRGEYRLDKRWSLFLGVDNLTDFKQSDKESMLWVDGAGNYDVTQIWGPNRGRFVYGGVKLAL</sequence>
<evidence type="ECO:0000256" key="10">
    <source>
        <dbReference type="RuleBase" id="RU003357"/>
    </source>
</evidence>
<keyword evidence="8 13" id="KW-0675">Receptor</keyword>
<accession>A0ABZ2XGA8</accession>
<evidence type="ECO:0000259" key="12">
    <source>
        <dbReference type="Pfam" id="PF07715"/>
    </source>
</evidence>
<keyword evidence="3" id="KW-0813">Transport</keyword>
<reference evidence="13 14" key="1">
    <citation type="submission" date="2024-04" db="EMBL/GenBank/DDBJ databases">
        <title>Dissimilatory iodate-reducing microorganisms contribute to the enrichment of iodine in groundwater.</title>
        <authorList>
            <person name="Jiang Z."/>
        </authorList>
    </citation>
    <scope>NUCLEOTIDE SEQUENCE [LARGE SCALE GENOMIC DNA]</scope>
    <source>
        <strain evidence="13 14">NCP973</strain>
    </source>
</reference>
<dbReference type="Pfam" id="PF07715">
    <property type="entry name" value="Plug"/>
    <property type="match status" value="1"/>
</dbReference>
<dbReference type="Gene3D" id="2.170.130.10">
    <property type="entry name" value="TonB-dependent receptor, plug domain"/>
    <property type="match status" value="1"/>
</dbReference>
<dbReference type="Gene3D" id="2.40.170.20">
    <property type="entry name" value="TonB-dependent receptor, beta-barrel domain"/>
    <property type="match status" value="1"/>
</dbReference>
<evidence type="ECO:0000256" key="2">
    <source>
        <dbReference type="ARBA" id="ARBA00009810"/>
    </source>
</evidence>
<dbReference type="SUPFAM" id="SSF56935">
    <property type="entry name" value="Porins"/>
    <property type="match status" value="1"/>
</dbReference>
<comment type="similarity">
    <text evidence="2 10">Belongs to the TonB-dependent receptor family.</text>
</comment>
<dbReference type="InterPro" id="IPR000531">
    <property type="entry name" value="Beta-barrel_TonB"/>
</dbReference>
<evidence type="ECO:0000256" key="7">
    <source>
        <dbReference type="ARBA" id="ARBA00023136"/>
    </source>
</evidence>
<evidence type="ECO:0000256" key="6">
    <source>
        <dbReference type="ARBA" id="ARBA00023077"/>
    </source>
</evidence>
<dbReference type="InterPro" id="IPR036942">
    <property type="entry name" value="Beta-barrel_TonB_sf"/>
</dbReference>
<keyword evidence="9" id="KW-0998">Cell outer membrane</keyword>
<comment type="subcellular location">
    <subcellularLocation>
        <location evidence="1">Cell outer membrane</location>
        <topology evidence="1">Multi-pass membrane protein</topology>
    </subcellularLocation>
</comment>
<evidence type="ECO:0000259" key="11">
    <source>
        <dbReference type="Pfam" id="PF00593"/>
    </source>
</evidence>
<feature type="domain" description="TonB-dependent receptor-like beta-barrel" evidence="11">
    <location>
        <begin position="279"/>
        <end position="677"/>
    </location>
</feature>
<evidence type="ECO:0000256" key="3">
    <source>
        <dbReference type="ARBA" id="ARBA00022448"/>
    </source>
</evidence>
<dbReference type="Proteomes" id="UP001479520">
    <property type="component" value="Chromosome"/>
</dbReference>
<organism evidence="13 14">
    <name type="scientific">Azonexus hydrophilus</name>
    <dbReference type="NCBI Taxonomy" id="418702"/>
    <lineage>
        <taxon>Bacteria</taxon>
        <taxon>Pseudomonadati</taxon>
        <taxon>Pseudomonadota</taxon>
        <taxon>Betaproteobacteria</taxon>
        <taxon>Rhodocyclales</taxon>
        <taxon>Azonexaceae</taxon>
        <taxon>Azonexus</taxon>
    </lineage>
</organism>